<protein>
    <submittedName>
        <fullName evidence="1">Bacteriocin biosynthesis cyclodehydratase domain-containing protein</fullName>
    </submittedName>
</protein>
<dbReference type="Gene3D" id="3.40.50.720">
    <property type="entry name" value="NAD(P)-binding Rossmann-like Domain"/>
    <property type="match status" value="1"/>
</dbReference>
<gene>
    <name evidence="1" type="ORF">JOM49_005765</name>
</gene>
<dbReference type="EMBL" id="JAGGMS010000001">
    <property type="protein sequence ID" value="MBP2184239.1"/>
    <property type="molecule type" value="Genomic_DNA"/>
</dbReference>
<dbReference type="NCBIfam" id="TIGR03882">
    <property type="entry name" value="cyclo_dehyd_2"/>
    <property type="match status" value="1"/>
</dbReference>
<organism evidence="1 2">
    <name type="scientific">Amycolatopsis magusensis</name>
    <dbReference type="NCBI Taxonomy" id="882444"/>
    <lineage>
        <taxon>Bacteria</taxon>
        <taxon>Bacillati</taxon>
        <taxon>Actinomycetota</taxon>
        <taxon>Actinomycetes</taxon>
        <taxon>Pseudonocardiales</taxon>
        <taxon>Pseudonocardiaceae</taxon>
        <taxon>Amycolatopsis</taxon>
    </lineage>
</organism>
<dbReference type="RefSeq" id="WP_209667286.1">
    <property type="nucleotide sequence ID" value="NZ_JAGGMS010000001.1"/>
</dbReference>
<dbReference type="Proteomes" id="UP000741013">
    <property type="component" value="Unassembled WGS sequence"/>
</dbReference>
<reference evidence="1 2" key="1">
    <citation type="submission" date="2021-03" db="EMBL/GenBank/DDBJ databases">
        <title>Sequencing the genomes of 1000 actinobacteria strains.</title>
        <authorList>
            <person name="Klenk H.-P."/>
        </authorList>
    </citation>
    <scope>NUCLEOTIDE SEQUENCE [LARGE SCALE GENOMIC DNA]</scope>
    <source>
        <strain evidence="1 2">DSM 45510</strain>
    </source>
</reference>
<comment type="caution">
    <text evidence="1">The sequence shown here is derived from an EMBL/GenBank/DDBJ whole genome shotgun (WGS) entry which is preliminary data.</text>
</comment>
<name>A0ABS4PZF8_9PSEU</name>
<sequence length="327" mass="34149">MTAISTTTRSWQVNPAARLMATGEDLLVRHGGLVTRCAAPGIRQFVTTLLGTADDGRVHLDADGLDPVRLARFELLMTQLVAAGLFTELEPGEAAPDPVVLGLWQRGGGAVERADIAARLRSTPIRVVGTGALAGHLRRELADAGLAVGPDDGDHAGVVAVVVGAHDQDPVLTDWNTVQLAGDTATPWLAVTPFDGEYATVGPWVVPGESACYACYLLRRASTFTDDAAVPVLADAEPAGLAVDGSARHPGLRLVQAGLVVDRLTEYTGLGDRGGQSVPGGLTTIAVRPDAIVLERHRVLRVPRCPACSPAAGRGYPQVWYAQEAGA</sequence>
<evidence type="ECO:0000313" key="1">
    <source>
        <dbReference type="EMBL" id="MBP2184239.1"/>
    </source>
</evidence>
<keyword evidence="2" id="KW-1185">Reference proteome</keyword>
<proteinExistence type="predicted"/>
<dbReference type="InterPro" id="IPR022291">
    <property type="entry name" value="Bacteriocin_synth_cyclodeHase"/>
</dbReference>
<evidence type="ECO:0000313" key="2">
    <source>
        <dbReference type="Proteomes" id="UP000741013"/>
    </source>
</evidence>
<accession>A0ABS4PZF8</accession>